<dbReference type="PANTHER" id="PTHR12766:SF7">
    <property type="entry name" value="DEATH DOMAIN-ASSOCIATED PROTEIN 6"/>
    <property type="match status" value="1"/>
</dbReference>
<evidence type="ECO:0000256" key="4">
    <source>
        <dbReference type="ARBA" id="ARBA00022454"/>
    </source>
</evidence>
<dbReference type="InterPro" id="IPR046426">
    <property type="entry name" value="DAXX_histone-bd_sf"/>
</dbReference>
<dbReference type="GO" id="GO:0005694">
    <property type="term" value="C:chromosome"/>
    <property type="evidence" value="ECO:0007669"/>
    <property type="project" value="UniProtKB-SubCell"/>
</dbReference>
<evidence type="ECO:0000256" key="6">
    <source>
        <dbReference type="ARBA" id="ARBA00022703"/>
    </source>
</evidence>
<evidence type="ECO:0000256" key="3">
    <source>
        <dbReference type="ARBA" id="ARBA00004496"/>
    </source>
</evidence>
<evidence type="ECO:0000256" key="8">
    <source>
        <dbReference type="ARBA" id="ARBA00023186"/>
    </source>
</evidence>
<feature type="compositionally biased region" description="Low complexity" evidence="10">
    <location>
        <begin position="550"/>
        <end position="577"/>
    </location>
</feature>
<evidence type="ECO:0000259" key="11">
    <source>
        <dbReference type="Pfam" id="PF20920"/>
    </source>
</evidence>
<feature type="region of interest" description="Disordered" evidence="10">
    <location>
        <begin position="530"/>
        <end position="642"/>
    </location>
</feature>
<keyword evidence="4" id="KW-0158">Chromosome</keyword>
<dbReference type="Pfam" id="PF20920">
    <property type="entry name" value="DAXX_hist_bd"/>
    <property type="match status" value="1"/>
</dbReference>
<feature type="domain" description="Daxx histone-binding" evidence="11">
    <location>
        <begin position="447"/>
        <end position="528"/>
    </location>
</feature>
<dbReference type="GO" id="GO:0006915">
    <property type="term" value="P:apoptotic process"/>
    <property type="evidence" value="ECO:0007669"/>
    <property type="project" value="UniProtKB-KW"/>
</dbReference>
<dbReference type="PANTHER" id="PTHR12766">
    <property type="entry name" value="DEATH DOMAIN-ASSOCIATED PROTEIN 6 DAXX"/>
    <property type="match status" value="1"/>
</dbReference>
<comment type="subcellular location">
    <subcellularLocation>
        <location evidence="2">Chromosome</location>
    </subcellularLocation>
    <subcellularLocation>
        <location evidence="3">Cytoplasm</location>
    </subcellularLocation>
    <subcellularLocation>
        <location evidence="1">Nucleus</location>
    </subcellularLocation>
</comment>
<dbReference type="FunFam" id="1.20.58.2170:FF:000001">
    <property type="entry name" value="Death domain-associated protein 6"/>
    <property type="match status" value="1"/>
</dbReference>
<feature type="region of interest" description="Disordered" evidence="10">
    <location>
        <begin position="1"/>
        <end position="107"/>
    </location>
</feature>
<dbReference type="EnsemblMetazoa" id="ADIR015611-RA">
    <property type="protein sequence ID" value="ADIR015611-PA"/>
    <property type="gene ID" value="ADIR015611"/>
</dbReference>
<reference evidence="13" key="1">
    <citation type="submission" date="2013-03" db="EMBL/GenBank/DDBJ databases">
        <title>The Genome Sequence of Anopheles dirus WRAIR2.</title>
        <authorList>
            <consortium name="The Broad Institute Genomics Platform"/>
            <person name="Neafsey D.E."/>
            <person name="Walton C."/>
            <person name="Walker B."/>
            <person name="Young S.K."/>
            <person name="Zeng Q."/>
            <person name="Gargeya S."/>
            <person name="Fitzgerald M."/>
            <person name="Haas B."/>
            <person name="Abouelleil A."/>
            <person name="Allen A.W."/>
            <person name="Alvarado L."/>
            <person name="Arachchi H.M."/>
            <person name="Berlin A.M."/>
            <person name="Chapman S.B."/>
            <person name="Gainer-Dewar J."/>
            <person name="Goldberg J."/>
            <person name="Griggs A."/>
            <person name="Gujja S."/>
            <person name="Hansen M."/>
            <person name="Howarth C."/>
            <person name="Imamovic A."/>
            <person name="Ireland A."/>
            <person name="Larimer J."/>
            <person name="McCowan C."/>
            <person name="Murphy C."/>
            <person name="Pearson M."/>
            <person name="Poon T.W."/>
            <person name="Priest M."/>
            <person name="Roberts A."/>
            <person name="Saif S."/>
            <person name="Shea T."/>
            <person name="Sisk P."/>
            <person name="Sykes S."/>
            <person name="Wortman J."/>
            <person name="Nusbaum C."/>
            <person name="Birren B."/>
        </authorList>
    </citation>
    <scope>NUCLEOTIDE SEQUENCE [LARGE SCALE GENOMIC DNA]</scope>
    <source>
        <strain evidence="13">WRAIR2</strain>
    </source>
</reference>
<dbReference type="Gene3D" id="1.20.58.2170">
    <property type="match status" value="1"/>
</dbReference>
<feature type="compositionally biased region" description="Basic and acidic residues" evidence="10">
    <location>
        <begin position="615"/>
        <end position="625"/>
    </location>
</feature>
<feature type="compositionally biased region" description="Acidic residues" evidence="10">
    <location>
        <begin position="589"/>
        <end position="614"/>
    </location>
</feature>
<feature type="compositionally biased region" description="Acidic residues" evidence="10">
    <location>
        <begin position="626"/>
        <end position="642"/>
    </location>
</feature>
<dbReference type="VEuPathDB" id="VectorBase:ADIR015611"/>
<dbReference type="InterPro" id="IPR038298">
    <property type="entry name" value="Daxx_N_sf"/>
</dbReference>
<feature type="compositionally biased region" description="Low complexity" evidence="10">
    <location>
        <begin position="1"/>
        <end position="10"/>
    </location>
</feature>
<evidence type="ECO:0000256" key="2">
    <source>
        <dbReference type="ARBA" id="ARBA00004286"/>
    </source>
</evidence>
<dbReference type="InterPro" id="IPR046378">
    <property type="entry name" value="DAXX_histone-bd"/>
</dbReference>
<proteinExistence type="predicted"/>
<name>A0A182NZB1_9DIPT</name>
<feature type="compositionally biased region" description="Polar residues" evidence="10">
    <location>
        <begin position="179"/>
        <end position="191"/>
    </location>
</feature>
<dbReference type="GO" id="GO:0050681">
    <property type="term" value="F:nuclear androgen receptor binding"/>
    <property type="evidence" value="ECO:0007669"/>
    <property type="project" value="TreeGrafter"/>
</dbReference>
<dbReference type="GO" id="GO:0005737">
    <property type="term" value="C:cytoplasm"/>
    <property type="evidence" value="ECO:0007669"/>
    <property type="project" value="UniProtKB-SubCell"/>
</dbReference>
<organism evidence="12 13">
    <name type="scientific">Anopheles dirus</name>
    <dbReference type="NCBI Taxonomy" id="7168"/>
    <lineage>
        <taxon>Eukaryota</taxon>
        <taxon>Metazoa</taxon>
        <taxon>Ecdysozoa</taxon>
        <taxon>Arthropoda</taxon>
        <taxon>Hexapoda</taxon>
        <taxon>Insecta</taxon>
        <taxon>Pterygota</taxon>
        <taxon>Neoptera</taxon>
        <taxon>Endopterygota</taxon>
        <taxon>Diptera</taxon>
        <taxon>Nematocera</taxon>
        <taxon>Culicoidea</taxon>
        <taxon>Culicidae</taxon>
        <taxon>Anophelinae</taxon>
        <taxon>Anopheles</taxon>
    </lineage>
</organism>
<keyword evidence="7" id="KW-0175">Coiled coil</keyword>
<dbReference type="GO" id="GO:0003713">
    <property type="term" value="F:transcription coactivator activity"/>
    <property type="evidence" value="ECO:0007669"/>
    <property type="project" value="TreeGrafter"/>
</dbReference>
<dbReference type="GO" id="GO:0003714">
    <property type="term" value="F:transcription corepressor activity"/>
    <property type="evidence" value="ECO:0007669"/>
    <property type="project" value="TreeGrafter"/>
</dbReference>
<dbReference type="GO" id="GO:0016605">
    <property type="term" value="C:PML body"/>
    <property type="evidence" value="ECO:0007669"/>
    <property type="project" value="TreeGrafter"/>
</dbReference>
<dbReference type="STRING" id="7168.A0A182NZB1"/>
<sequence>MEASSVIVLDSDSDDGIVMENPPNCTERKRKATSPLLHTPPPQTNGATQDASSGGSGSASASGAGSGAQDPQRKRIKPITIATNLSDKRWCSDGGTPPHNNNNNNNQAMIVNENFAPITYSEDWEQEIKQYQRTLAGGGALTVQATPPTPASSRSSTTNEDPDASSRSTPPDTEKLPQDTHTQSRKAPSTTSRRKQVGGGGAIEKNPIGKEFQELLDACRKADSSKDMETLIEKKLVRYYEIVHPDYVSSRSFKKAVVKVTAEVHAHPNLVFLKLANIVEELNARRKSHPSIAQSTAIASAVAAPAEVPGSDNRTSSVRADAGADEATVEGIKSTGNAKKDLQITKLNRVLYMLTKRIQQLEEAEVDFSHENNSAFLLTERYKKRAYEVYEKLCDITGESKNAHRLVRKPIHFQGTQYTEFNRTLSQFVNKTNTFPNFRDVLKCLQHCNVKHDYGLRSERMNRIAQDAFIKVGKQLQRRRKTDLYEMVVYHTGEEKDPATIDPKLREKLEENGKHYSKVNSIIDKYAEKELTSREEDPEKRHNSKDNQNSETMPSSSSGSVPSATVTSATSAKEATANGGTDEVVLQVTDDDDDEEDDEDDDDDDDEDDEDEFESTTKENVRPDSFEDVVISDDDELVVLDS</sequence>
<keyword evidence="6" id="KW-0053">Apoptosis</keyword>
<keyword evidence="5" id="KW-0963">Cytoplasm</keyword>
<evidence type="ECO:0000256" key="5">
    <source>
        <dbReference type="ARBA" id="ARBA00022490"/>
    </source>
</evidence>
<dbReference type="CDD" id="cd13150">
    <property type="entry name" value="DAXX_histone_binding"/>
    <property type="match status" value="1"/>
</dbReference>
<evidence type="ECO:0000313" key="12">
    <source>
        <dbReference type="EnsemblMetazoa" id="ADIR015611-PA"/>
    </source>
</evidence>
<evidence type="ECO:0000256" key="10">
    <source>
        <dbReference type="SAM" id="MobiDB-lite"/>
    </source>
</evidence>
<dbReference type="Gene3D" id="1.10.8.810">
    <property type="entry name" value="Daxx helical bundle domain"/>
    <property type="match status" value="1"/>
</dbReference>
<reference evidence="12" key="2">
    <citation type="submission" date="2020-05" db="UniProtKB">
        <authorList>
            <consortium name="EnsemblMetazoa"/>
        </authorList>
    </citation>
    <scope>IDENTIFICATION</scope>
    <source>
        <strain evidence="12">WRAIR2</strain>
    </source>
</reference>
<accession>A0A182NZB1</accession>
<feature type="region of interest" description="Disordered" evidence="10">
    <location>
        <begin position="139"/>
        <end position="206"/>
    </location>
</feature>
<evidence type="ECO:0000256" key="7">
    <source>
        <dbReference type="ARBA" id="ARBA00023054"/>
    </source>
</evidence>
<evidence type="ECO:0000313" key="13">
    <source>
        <dbReference type="Proteomes" id="UP000075884"/>
    </source>
</evidence>
<dbReference type="Proteomes" id="UP000075884">
    <property type="component" value="Unassembled WGS sequence"/>
</dbReference>
<feature type="compositionally biased region" description="Basic and acidic residues" evidence="10">
    <location>
        <begin position="530"/>
        <end position="545"/>
    </location>
</feature>
<keyword evidence="8" id="KW-0143">Chaperone</keyword>
<evidence type="ECO:0000256" key="9">
    <source>
        <dbReference type="ARBA" id="ARBA00023242"/>
    </source>
</evidence>
<evidence type="ECO:0000256" key="1">
    <source>
        <dbReference type="ARBA" id="ARBA00004123"/>
    </source>
</evidence>
<keyword evidence="13" id="KW-1185">Reference proteome</keyword>
<protein>
    <recommendedName>
        <fullName evidence="11">Daxx histone-binding domain-containing protein</fullName>
    </recommendedName>
</protein>
<dbReference type="GO" id="GO:0042393">
    <property type="term" value="F:histone binding"/>
    <property type="evidence" value="ECO:0007669"/>
    <property type="project" value="InterPro"/>
</dbReference>
<keyword evidence="9" id="KW-0539">Nucleus</keyword>
<dbReference type="AlphaFoldDB" id="A0A182NZB1"/>